<dbReference type="AlphaFoldDB" id="A0A6H5J319"/>
<keyword evidence="2" id="KW-1185">Reference proteome</keyword>
<proteinExistence type="predicted"/>
<gene>
    <name evidence="1" type="ORF">TBRA_LOCUS14378</name>
</gene>
<reference evidence="1 2" key="1">
    <citation type="submission" date="2020-02" db="EMBL/GenBank/DDBJ databases">
        <authorList>
            <person name="Ferguson B K."/>
        </authorList>
    </citation>
    <scope>NUCLEOTIDE SEQUENCE [LARGE SCALE GENOMIC DNA]</scope>
</reference>
<evidence type="ECO:0000313" key="1">
    <source>
        <dbReference type="EMBL" id="CAB0042775.1"/>
    </source>
</evidence>
<sequence>MYMYIWTHELSALHLASNSNNFDAQFCSRMLMDTSVQREIGGCRATMWRSNNVSLLCCCLVVLVSIQHHEVNAEAGPSYLSSDVSPYVQQRNVFKCVAVVRDLNCRCRIVADTPKRSNTISAL</sequence>
<dbReference type="Proteomes" id="UP000479190">
    <property type="component" value="Unassembled WGS sequence"/>
</dbReference>
<accession>A0A6H5J319</accession>
<protein>
    <submittedName>
        <fullName evidence="1">Uncharacterized protein</fullName>
    </submittedName>
</protein>
<organism evidence="1 2">
    <name type="scientific">Trichogramma brassicae</name>
    <dbReference type="NCBI Taxonomy" id="86971"/>
    <lineage>
        <taxon>Eukaryota</taxon>
        <taxon>Metazoa</taxon>
        <taxon>Ecdysozoa</taxon>
        <taxon>Arthropoda</taxon>
        <taxon>Hexapoda</taxon>
        <taxon>Insecta</taxon>
        <taxon>Pterygota</taxon>
        <taxon>Neoptera</taxon>
        <taxon>Endopterygota</taxon>
        <taxon>Hymenoptera</taxon>
        <taxon>Apocrita</taxon>
        <taxon>Proctotrupomorpha</taxon>
        <taxon>Chalcidoidea</taxon>
        <taxon>Trichogrammatidae</taxon>
        <taxon>Trichogramma</taxon>
    </lineage>
</organism>
<dbReference type="EMBL" id="CADCXV010001216">
    <property type="protein sequence ID" value="CAB0042775.1"/>
    <property type="molecule type" value="Genomic_DNA"/>
</dbReference>
<name>A0A6H5J319_9HYME</name>
<evidence type="ECO:0000313" key="2">
    <source>
        <dbReference type="Proteomes" id="UP000479190"/>
    </source>
</evidence>